<dbReference type="InterPro" id="IPR052922">
    <property type="entry name" value="Cytidylate_Kinase-2"/>
</dbReference>
<dbReference type="EMBL" id="FXWJ01000001">
    <property type="protein sequence ID" value="SMQ60883.1"/>
    <property type="molecule type" value="Genomic_DNA"/>
</dbReference>
<evidence type="ECO:0000313" key="3">
    <source>
        <dbReference type="Proteomes" id="UP000194464"/>
    </source>
</evidence>
<comment type="caution">
    <text evidence="2">The sequence shown here is derived from an EMBL/GenBank/DDBJ whole genome shotgun (WGS) entry which is preliminary data.</text>
</comment>
<name>A0ABY1R9Y8_9MICO</name>
<protein>
    <submittedName>
        <fullName evidence="2">Adenylate kinase</fullName>
    </submittedName>
</protein>
<keyword evidence="2" id="KW-0418">Kinase</keyword>
<dbReference type="SUPFAM" id="SSF52540">
    <property type="entry name" value="P-loop containing nucleoside triphosphate hydrolases"/>
    <property type="match status" value="1"/>
</dbReference>
<gene>
    <name evidence="2" type="ORF">SAMN06295909_0512</name>
</gene>
<accession>A0ABY1R9Y8</accession>
<keyword evidence="3" id="KW-1185">Reference proteome</keyword>
<organism evidence="2 3">
    <name type="scientific">Plantibacter elymi</name>
    <name type="common">nom. nud.</name>
    <dbReference type="NCBI Taxonomy" id="199708"/>
    <lineage>
        <taxon>Bacteria</taxon>
        <taxon>Bacillati</taxon>
        <taxon>Actinomycetota</taxon>
        <taxon>Actinomycetes</taxon>
        <taxon>Micrococcales</taxon>
        <taxon>Microbacteriaceae</taxon>
        <taxon>Plantibacter</taxon>
    </lineage>
</organism>
<evidence type="ECO:0000256" key="1">
    <source>
        <dbReference type="SAM" id="MobiDB-lite"/>
    </source>
</evidence>
<dbReference type="InterPro" id="IPR027417">
    <property type="entry name" value="P-loop_NTPase"/>
</dbReference>
<sequence>MALSLEPPRSGVSENGRMRRSRVHVMGASGSGVTTLGRALADHWSVPHADADDYFWVPTDPPYVTKRSDAERVRLMRELFVPREAWVLSGSMPGWGDEIVAECDAIVFVTLDPAERLRRLEAREIERRAGEPHDDRAWREFRAWASGYDDPAFDGRSRASHEAWLATLPQPVLQVDSGLPRSALLEVVLAWEPR</sequence>
<dbReference type="Gene3D" id="3.40.50.300">
    <property type="entry name" value="P-loop containing nucleotide triphosphate hydrolases"/>
    <property type="match status" value="1"/>
</dbReference>
<dbReference type="Proteomes" id="UP000194464">
    <property type="component" value="Unassembled WGS sequence"/>
</dbReference>
<reference evidence="2 3" key="1">
    <citation type="submission" date="2017-04" db="EMBL/GenBank/DDBJ databases">
        <authorList>
            <person name="Varghese N."/>
            <person name="Submissions S."/>
        </authorList>
    </citation>
    <scope>NUCLEOTIDE SEQUENCE [LARGE SCALE GENOMIC DNA]</scope>
    <source>
        <strain evidence="2 3">VKM Ac-1784</strain>
    </source>
</reference>
<keyword evidence="2" id="KW-0808">Transferase</keyword>
<dbReference type="PANTHER" id="PTHR37816:SF2">
    <property type="entry name" value="DNA TOPOLOGY MODULATION PROTEIN FLAR-RELATED PROTEIN"/>
    <property type="match status" value="1"/>
</dbReference>
<proteinExistence type="predicted"/>
<evidence type="ECO:0000313" key="2">
    <source>
        <dbReference type="EMBL" id="SMQ60883.1"/>
    </source>
</evidence>
<dbReference type="PANTHER" id="PTHR37816">
    <property type="entry name" value="YALI0E33011P"/>
    <property type="match status" value="1"/>
</dbReference>
<dbReference type="GO" id="GO:0016301">
    <property type="term" value="F:kinase activity"/>
    <property type="evidence" value="ECO:0007669"/>
    <property type="project" value="UniProtKB-KW"/>
</dbReference>
<dbReference type="NCBIfam" id="NF004861">
    <property type="entry name" value="PRK06217.1"/>
    <property type="match status" value="1"/>
</dbReference>
<feature type="region of interest" description="Disordered" evidence="1">
    <location>
        <begin position="1"/>
        <end position="20"/>
    </location>
</feature>